<feature type="coiled-coil region" evidence="7">
    <location>
        <begin position="287"/>
        <end position="314"/>
    </location>
</feature>
<protein>
    <recommendedName>
        <fullName evidence="6">Aminotransferase</fullName>
        <ecNumber evidence="6">2.6.1.-</ecNumber>
    </recommendedName>
</protein>
<reference evidence="9 10" key="1">
    <citation type="submission" date="2020-02" db="EMBL/GenBank/DDBJ databases">
        <authorList>
            <person name="Hogendoorn C."/>
        </authorList>
    </citation>
    <scope>NUCLEOTIDE SEQUENCE [LARGE SCALE GENOMIC DNA]</scope>
    <source>
        <strain evidence="9">METHB21</strain>
    </source>
</reference>
<evidence type="ECO:0000256" key="7">
    <source>
        <dbReference type="SAM" id="Coils"/>
    </source>
</evidence>
<comment type="caution">
    <text evidence="9">The sequence shown here is derived from an EMBL/GenBank/DDBJ whole genome shotgun (WGS) entry which is preliminary data.</text>
</comment>
<dbReference type="AlphaFoldDB" id="A0A8S0XE85"/>
<feature type="domain" description="Aminotransferase class I/classII large" evidence="8">
    <location>
        <begin position="43"/>
        <end position="390"/>
    </location>
</feature>
<dbReference type="PROSITE" id="PS00105">
    <property type="entry name" value="AA_TRANSFER_CLASS_1"/>
    <property type="match status" value="1"/>
</dbReference>
<evidence type="ECO:0000256" key="6">
    <source>
        <dbReference type="RuleBase" id="RU000481"/>
    </source>
</evidence>
<evidence type="ECO:0000259" key="8">
    <source>
        <dbReference type="Pfam" id="PF00155"/>
    </source>
</evidence>
<evidence type="ECO:0000256" key="4">
    <source>
        <dbReference type="ARBA" id="ARBA00022679"/>
    </source>
</evidence>
<evidence type="ECO:0000313" key="9">
    <source>
        <dbReference type="EMBL" id="CAA9889522.1"/>
    </source>
</evidence>
<dbReference type="InterPro" id="IPR004839">
    <property type="entry name" value="Aminotransferase_I/II_large"/>
</dbReference>
<keyword evidence="5" id="KW-0663">Pyridoxal phosphate</keyword>
<evidence type="ECO:0000313" key="10">
    <source>
        <dbReference type="Proteomes" id="UP000494216"/>
    </source>
</evidence>
<keyword evidence="7" id="KW-0175">Coiled coil</keyword>
<dbReference type="GO" id="GO:0006520">
    <property type="term" value="P:amino acid metabolic process"/>
    <property type="evidence" value="ECO:0007669"/>
    <property type="project" value="InterPro"/>
</dbReference>
<dbReference type="InterPro" id="IPR015421">
    <property type="entry name" value="PyrdxlP-dep_Trfase_major"/>
</dbReference>
<evidence type="ECO:0000256" key="2">
    <source>
        <dbReference type="ARBA" id="ARBA00007441"/>
    </source>
</evidence>
<dbReference type="NCBIfam" id="NF006514">
    <property type="entry name" value="PRK08960.1"/>
    <property type="match status" value="1"/>
</dbReference>
<name>A0A8S0XE85_9GAMM</name>
<dbReference type="Gene3D" id="3.40.640.10">
    <property type="entry name" value="Type I PLP-dependent aspartate aminotransferase-like (Major domain)"/>
    <property type="match status" value="1"/>
</dbReference>
<dbReference type="SUPFAM" id="SSF53383">
    <property type="entry name" value="PLP-dependent transferases"/>
    <property type="match status" value="1"/>
</dbReference>
<accession>A0A8S0XE85</accession>
<dbReference type="EC" id="2.6.1.-" evidence="6"/>
<dbReference type="CDD" id="cd00609">
    <property type="entry name" value="AAT_like"/>
    <property type="match status" value="1"/>
</dbReference>
<dbReference type="PANTHER" id="PTHR46383:SF2">
    <property type="entry name" value="AMINOTRANSFERASE"/>
    <property type="match status" value="1"/>
</dbReference>
<gene>
    <name evidence="9" type="ORF">METHB2_110021</name>
</gene>
<dbReference type="Proteomes" id="UP000494216">
    <property type="component" value="Unassembled WGS sequence"/>
</dbReference>
<evidence type="ECO:0000256" key="5">
    <source>
        <dbReference type="ARBA" id="ARBA00022898"/>
    </source>
</evidence>
<dbReference type="Pfam" id="PF00155">
    <property type="entry name" value="Aminotran_1_2"/>
    <property type="match status" value="1"/>
</dbReference>
<keyword evidence="4 6" id="KW-0808">Transferase</keyword>
<keyword evidence="3 6" id="KW-0032">Aminotransferase</keyword>
<evidence type="ECO:0000256" key="3">
    <source>
        <dbReference type="ARBA" id="ARBA00022576"/>
    </source>
</evidence>
<dbReference type="InterPro" id="IPR050596">
    <property type="entry name" value="AspAT/PAT-like"/>
</dbReference>
<dbReference type="EMBL" id="CADCXN010000013">
    <property type="protein sequence ID" value="CAA9889522.1"/>
    <property type="molecule type" value="Genomic_DNA"/>
</dbReference>
<comment type="cofactor">
    <cofactor evidence="1 6">
        <name>pyridoxal 5'-phosphate</name>
        <dbReference type="ChEBI" id="CHEBI:597326"/>
    </cofactor>
</comment>
<dbReference type="PANTHER" id="PTHR46383">
    <property type="entry name" value="ASPARTATE AMINOTRANSFERASE"/>
    <property type="match status" value="1"/>
</dbReference>
<organism evidence="9 10">
    <name type="scientific">Candidatus Methylobacter favarea</name>
    <dbReference type="NCBI Taxonomy" id="2707345"/>
    <lineage>
        <taxon>Bacteria</taxon>
        <taxon>Pseudomonadati</taxon>
        <taxon>Pseudomonadota</taxon>
        <taxon>Gammaproteobacteria</taxon>
        <taxon>Methylococcales</taxon>
        <taxon>Methylococcaceae</taxon>
        <taxon>Methylobacter</taxon>
    </lineage>
</organism>
<dbReference type="InterPro" id="IPR015424">
    <property type="entry name" value="PyrdxlP-dep_Trfase"/>
</dbReference>
<sequence>MIQSFLVSANMSDRLAKRTERISPFYVMELLRRAKQLETDDRDVIHMEIGEPDFPTPQLIIDAGIEHIQTGNVKYTAAAGLPELREKIAGFYRQRYGIAVSAERIFVTPGASGAFLLALGISVNPGEQLLLTDPCYPCNSNFIRLFDGEAGLIPVDAATGYQLTAELIKQHWTPATKGAVIASPSNPAGTLIDREVLKQTIAAVNALDGCFYSDEIYHGLVYGGNACSAIEFSDNVFVINSFSKYFGMTGWRIGWLIVPDKFVEAAEKLAQNIFIATSTHSQYAALAAFDQRTLAELELRRAEFEARRNFLYENLLRLGFDIPVKPDGAFYMYANCSGFTDDSYQFAMDFLETEAVAITPGKDFGVNDASHYIRFAYTTSIDRIALAMQRLERFINKG</sequence>
<dbReference type="GO" id="GO:0008483">
    <property type="term" value="F:transaminase activity"/>
    <property type="evidence" value="ECO:0007669"/>
    <property type="project" value="UniProtKB-KW"/>
</dbReference>
<keyword evidence="10" id="KW-1185">Reference proteome</keyword>
<proteinExistence type="inferred from homology"/>
<dbReference type="InterPro" id="IPR004838">
    <property type="entry name" value="NHTrfase_class1_PyrdxlP-BS"/>
</dbReference>
<comment type="similarity">
    <text evidence="2 6">Belongs to the class-I pyridoxal-phosphate-dependent aminotransferase family.</text>
</comment>
<evidence type="ECO:0000256" key="1">
    <source>
        <dbReference type="ARBA" id="ARBA00001933"/>
    </source>
</evidence>
<dbReference type="GO" id="GO:0030170">
    <property type="term" value="F:pyridoxal phosphate binding"/>
    <property type="evidence" value="ECO:0007669"/>
    <property type="project" value="InterPro"/>
</dbReference>